<keyword evidence="2" id="KW-1185">Reference proteome</keyword>
<reference evidence="1 2" key="1">
    <citation type="submission" date="2012-05" db="EMBL/GenBank/DDBJ databases">
        <title>Recombination and specialization in a pathogen metapopulation.</title>
        <authorList>
            <person name="Gardiner A."/>
            <person name="Kemen E."/>
            <person name="Schultz-Larsen T."/>
            <person name="MacLean D."/>
            <person name="Van Oosterhout C."/>
            <person name="Jones J.D.G."/>
        </authorList>
    </citation>
    <scope>NUCLEOTIDE SEQUENCE [LARGE SCALE GENOMIC DNA]</scope>
    <source>
        <strain evidence="1 2">Ac Nc2</strain>
    </source>
</reference>
<dbReference type="AlphaFoldDB" id="A0A024FWV5"/>
<accession>A0A024FWV5</accession>
<dbReference type="InParanoid" id="A0A024FWV5"/>
<name>A0A024FWV5_9STRA</name>
<evidence type="ECO:0000313" key="1">
    <source>
        <dbReference type="EMBL" id="CCI11144.1"/>
    </source>
</evidence>
<evidence type="ECO:0000313" key="2">
    <source>
        <dbReference type="Proteomes" id="UP000053237"/>
    </source>
</evidence>
<dbReference type="Proteomes" id="UP000053237">
    <property type="component" value="Unassembled WGS sequence"/>
</dbReference>
<proteinExistence type="predicted"/>
<organism evidence="1 2">
    <name type="scientific">Albugo candida</name>
    <dbReference type="NCBI Taxonomy" id="65357"/>
    <lineage>
        <taxon>Eukaryota</taxon>
        <taxon>Sar</taxon>
        <taxon>Stramenopiles</taxon>
        <taxon>Oomycota</taxon>
        <taxon>Peronosporomycetes</taxon>
        <taxon>Albuginales</taxon>
        <taxon>Albuginaceae</taxon>
        <taxon>Albugo</taxon>
    </lineage>
</organism>
<dbReference type="EMBL" id="CAIX01000568">
    <property type="protein sequence ID" value="CCI11144.1"/>
    <property type="molecule type" value="Genomic_DNA"/>
</dbReference>
<protein>
    <submittedName>
        <fullName evidence="1">Uncharacterized protein</fullName>
    </submittedName>
</protein>
<gene>
    <name evidence="1" type="ORF">BN9_124520</name>
</gene>
<sequence length="146" mass="17511">MNQSHLSIINSKLPNCTFEGVLYAPIPNSEHYYNLKSILERYIEGRKLEYLEFEFYDKNRLAFTCVLKSIHKSESAYNMFGLLDAFRFSFISSYEEMIMAFHKLRKKISRRKEDKYLRSHHVMADFPRFTHKLTFMVGINVLWFVC</sequence>
<comment type="caution">
    <text evidence="1">The sequence shown here is derived from an EMBL/GenBank/DDBJ whole genome shotgun (WGS) entry which is preliminary data.</text>
</comment>